<feature type="region of interest" description="Disordered" evidence="1">
    <location>
        <begin position="1"/>
        <end position="21"/>
    </location>
</feature>
<dbReference type="STRING" id="686624.SAMN04488242_1677"/>
<evidence type="ECO:0000256" key="1">
    <source>
        <dbReference type="SAM" id="MobiDB-lite"/>
    </source>
</evidence>
<dbReference type="AlphaFoldDB" id="A0A1G9KJD9"/>
<keyword evidence="3" id="KW-1185">Reference proteome</keyword>
<sequence>MLSGVQPGECDRPERGHNQPKEMKYMRVLSKRGIALLGAIGLAATLSACGAEEQDTASSTASTPAATSAPAETPSQDATAENEAESETVESIDAMVAALQKKNYACKDWQQTDEVAEAQASGTCNGEDTVMVFADAAGVEAMTAQLDDEGRGYVYGENWVVADTVTPTFVRNALGGTAVKAGAAS</sequence>
<dbReference type="Proteomes" id="UP000199475">
    <property type="component" value="Unassembled WGS sequence"/>
</dbReference>
<proteinExistence type="predicted"/>
<accession>A0A1G9KJD9</accession>
<evidence type="ECO:0000313" key="2">
    <source>
        <dbReference type="EMBL" id="SDL49960.1"/>
    </source>
</evidence>
<gene>
    <name evidence="2" type="ORF">SAMN04488242_1677</name>
</gene>
<protein>
    <submittedName>
        <fullName evidence="2">Uncharacterized protein</fullName>
    </submittedName>
</protein>
<reference evidence="2 3" key="1">
    <citation type="submission" date="2016-10" db="EMBL/GenBank/DDBJ databases">
        <authorList>
            <person name="de Groot N.N."/>
        </authorList>
    </citation>
    <scope>NUCLEOTIDE SEQUENCE [LARGE SCALE GENOMIC DNA]</scope>
    <source>
        <strain evidence="2 3">CGMCC 1.9159</strain>
    </source>
</reference>
<evidence type="ECO:0000313" key="3">
    <source>
        <dbReference type="Proteomes" id="UP000199475"/>
    </source>
</evidence>
<dbReference type="EMBL" id="FNGP01000003">
    <property type="protein sequence ID" value="SDL49960.1"/>
    <property type="molecule type" value="Genomic_DNA"/>
</dbReference>
<feature type="compositionally biased region" description="Basic and acidic residues" evidence="1">
    <location>
        <begin position="9"/>
        <end position="21"/>
    </location>
</feature>
<name>A0A1G9KJD9_9ACTN</name>
<feature type="region of interest" description="Disordered" evidence="1">
    <location>
        <begin position="55"/>
        <end position="88"/>
    </location>
</feature>
<organism evidence="2 3">
    <name type="scientific">Tessaracoccus oleiagri</name>
    <dbReference type="NCBI Taxonomy" id="686624"/>
    <lineage>
        <taxon>Bacteria</taxon>
        <taxon>Bacillati</taxon>
        <taxon>Actinomycetota</taxon>
        <taxon>Actinomycetes</taxon>
        <taxon>Propionibacteriales</taxon>
        <taxon>Propionibacteriaceae</taxon>
        <taxon>Tessaracoccus</taxon>
    </lineage>
</organism>
<feature type="compositionally biased region" description="Low complexity" evidence="1">
    <location>
        <begin position="56"/>
        <end position="75"/>
    </location>
</feature>